<comment type="caution">
    <text evidence="3">The sequence shown here is derived from an EMBL/GenBank/DDBJ whole genome shotgun (WGS) entry which is preliminary data.</text>
</comment>
<dbReference type="SUPFAM" id="SSF51161">
    <property type="entry name" value="Trimeric LpxA-like enzymes"/>
    <property type="match status" value="1"/>
</dbReference>
<evidence type="ECO:0000313" key="4">
    <source>
        <dbReference type="EMBL" id="OXA91342.1"/>
    </source>
</evidence>
<reference evidence="3 5" key="1">
    <citation type="submission" date="2014-07" db="EMBL/GenBank/DDBJ databases">
        <title>Genome of Flavobacterium hydatis DSM 2063.</title>
        <authorList>
            <person name="Pipes S.E."/>
            <person name="Stropko S.J."/>
            <person name="Newman J.D."/>
        </authorList>
    </citation>
    <scope>NUCLEOTIDE SEQUENCE [LARGE SCALE GENOMIC DNA]</scope>
    <source>
        <strain evidence="3 5">DSM 2063</strain>
    </source>
</reference>
<dbReference type="eggNOG" id="COG1045">
    <property type="taxonomic scope" value="Bacteria"/>
</dbReference>
<sequence length="197" mass="22137">MKNNIKKIVVILSAIRLLPHILLFNFHKNKKVIHYDVERWLKITNSGSNLQFGFLTLMTFYPEYRNVFYKRVGKISFLINWLCPIMNTLFILTKDIGPGLYIQHGFATIISAKSIGRDCWINQQVTIGFSNATDSPEIGDNVTINAGAKIIGKVKMGNNSKAGANAVVVKNVPENCTVIGIPAYIIRRDGVRVKEEL</sequence>
<keyword evidence="6" id="KW-1185">Reference proteome</keyword>
<dbReference type="RefSeq" id="WP_035623200.1">
    <property type="nucleotide sequence ID" value="NZ_JBEWQG010000002.1"/>
</dbReference>
<name>A0A086AFD0_FLAHY</name>
<evidence type="ECO:0000313" key="3">
    <source>
        <dbReference type="EMBL" id="KFF15394.1"/>
    </source>
</evidence>
<dbReference type="STRING" id="991.IW20_13940"/>
<dbReference type="OrthoDB" id="708224at2"/>
<dbReference type="EMBL" id="MUGY01000025">
    <property type="protein sequence ID" value="OXA91342.1"/>
    <property type="molecule type" value="Genomic_DNA"/>
</dbReference>
<protein>
    <submittedName>
        <fullName evidence="4">Serine acetyltransferase</fullName>
    </submittedName>
</protein>
<organism evidence="3 5">
    <name type="scientific">Flavobacterium hydatis</name>
    <name type="common">Cytophaga aquatilis</name>
    <dbReference type="NCBI Taxonomy" id="991"/>
    <lineage>
        <taxon>Bacteria</taxon>
        <taxon>Pseudomonadati</taxon>
        <taxon>Bacteroidota</taxon>
        <taxon>Flavobacteriia</taxon>
        <taxon>Flavobacteriales</taxon>
        <taxon>Flavobacteriaceae</taxon>
        <taxon>Flavobacterium</taxon>
    </lineage>
</organism>
<proteinExistence type="predicted"/>
<dbReference type="Proteomes" id="UP000198424">
    <property type="component" value="Unassembled WGS sequence"/>
</dbReference>
<accession>A0A086AFD0</accession>
<dbReference type="InterPro" id="IPR011004">
    <property type="entry name" value="Trimer_LpxA-like_sf"/>
</dbReference>
<evidence type="ECO:0000256" key="2">
    <source>
        <dbReference type="ARBA" id="ARBA00023315"/>
    </source>
</evidence>
<evidence type="ECO:0000313" key="6">
    <source>
        <dbReference type="Proteomes" id="UP000198424"/>
    </source>
</evidence>
<dbReference type="PANTHER" id="PTHR42811">
    <property type="entry name" value="SERINE ACETYLTRANSFERASE"/>
    <property type="match status" value="1"/>
</dbReference>
<dbReference type="CDD" id="cd03354">
    <property type="entry name" value="LbH_SAT"/>
    <property type="match status" value="1"/>
</dbReference>
<dbReference type="Gene3D" id="2.160.10.10">
    <property type="entry name" value="Hexapeptide repeat proteins"/>
    <property type="match status" value="1"/>
</dbReference>
<dbReference type="AlphaFoldDB" id="A0A086AFD0"/>
<dbReference type="Proteomes" id="UP000028712">
    <property type="component" value="Unassembled WGS sequence"/>
</dbReference>
<keyword evidence="1" id="KW-0808">Transferase</keyword>
<evidence type="ECO:0000313" key="5">
    <source>
        <dbReference type="Proteomes" id="UP000028712"/>
    </source>
</evidence>
<dbReference type="EMBL" id="JPRM01000021">
    <property type="protein sequence ID" value="KFF15394.1"/>
    <property type="molecule type" value="Genomic_DNA"/>
</dbReference>
<dbReference type="GO" id="GO:0016746">
    <property type="term" value="F:acyltransferase activity"/>
    <property type="evidence" value="ECO:0007669"/>
    <property type="project" value="UniProtKB-KW"/>
</dbReference>
<dbReference type="InterPro" id="IPR045304">
    <property type="entry name" value="LbH_SAT"/>
</dbReference>
<gene>
    <name evidence="4" type="ORF">B0A62_16810</name>
    <name evidence="3" type="ORF">IW20_13940</name>
</gene>
<evidence type="ECO:0000256" key="1">
    <source>
        <dbReference type="ARBA" id="ARBA00022679"/>
    </source>
</evidence>
<reference evidence="4 6" key="2">
    <citation type="submission" date="2016-11" db="EMBL/GenBank/DDBJ databases">
        <title>Whole genomes of Flavobacteriaceae.</title>
        <authorList>
            <person name="Stine C."/>
            <person name="Li C."/>
            <person name="Tadesse D."/>
        </authorList>
    </citation>
    <scope>NUCLEOTIDE SEQUENCE [LARGE SCALE GENOMIC DNA]</scope>
    <source>
        <strain evidence="4 6">ATCC 29551</strain>
    </source>
</reference>
<keyword evidence="2" id="KW-0012">Acyltransferase</keyword>